<keyword evidence="3" id="KW-1185">Reference proteome</keyword>
<evidence type="ECO:0000313" key="3">
    <source>
        <dbReference type="Proteomes" id="UP000461768"/>
    </source>
</evidence>
<reference evidence="2 3" key="1">
    <citation type="submission" date="2019-09" db="EMBL/GenBank/DDBJ databases">
        <authorList>
            <person name="Valk L.C."/>
        </authorList>
    </citation>
    <scope>NUCLEOTIDE SEQUENCE [LARGE SCALE GENOMIC DNA]</scope>
    <source>
        <strain evidence="2">GalUA</strain>
    </source>
</reference>
<dbReference type="InterPro" id="IPR004843">
    <property type="entry name" value="Calcineurin-like_PHP"/>
</dbReference>
<sequence>MIYFTSDLHFYNKQVPMVGNRIFDSIQEKNEFLIKQWNEVVTPEDEVYLLGDISDGNASETNEILKRLNGTKYLIIGNHDKYLEDSEFDKSLYAWCQPYYILRIKETKFILFHFPIEVWEGYRNDRIHLHGHLHRKKATFEPIRRYEVGVDAHDGRPVSIEEVWDSIKEFHNRNRNISGADF</sequence>
<accession>A0A7V7QJL8</accession>
<proteinExistence type="predicted"/>
<dbReference type="GO" id="GO:0016787">
    <property type="term" value="F:hydrolase activity"/>
    <property type="evidence" value="ECO:0007669"/>
    <property type="project" value="UniProtKB-KW"/>
</dbReference>
<name>A0A7V7QJL8_9FIRM</name>
<dbReference type="RefSeq" id="WP_151143954.1">
    <property type="nucleotide sequence ID" value="NZ_WAGX01000005.1"/>
</dbReference>
<dbReference type="Pfam" id="PF00149">
    <property type="entry name" value="Metallophos"/>
    <property type="match status" value="1"/>
</dbReference>
<dbReference type="SUPFAM" id="SSF56300">
    <property type="entry name" value="Metallo-dependent phosphatases"/>
    <property type="match status" value="1"/>
</dbReference>
<organism evidence="2 3">
    <name type="scientific">Candidatus Galacturonatibacter soehngenii</name>
    <dbReference type="NCBI Taxonomy" id="2307010"/>
    <lineage>
        <taxon>Bacteria</taxon>
        <taxon>Bacillati</taxon>
        <taxon>Bacillota</taxon>
        <taxon>Clostridia</taxon>
        <taxon>Lachnospirales</taxon>
        <taxon>Lachnospiraceae</taxon>
        <taxon>Candidatus Galacturonatibacter</taxon>
    </lineage>
</organism>
<dbReference type="AlphaFoldDB" id="A0A7V7QJL8"/>
<keyword evidence="2" id="KW-0378">Hydrolase</keyword>
<dbReference type="InterPro" id="IPR029052">
    <property type="entry name" value="Metallo-depent_PP-like"/>
</dbReference>
<reference evidence="2 3" key="2">
    <citation type="submission" date="2020-02" db="EMBL/GenBank/DDBJ databases">
        <title>Candidatus Galacturonibacter soehngenii shows hetero-acetogenic catabolism of galacturonic acid but lacks a canonical carbon monoxide dehydrogenase/acetyl-CoA synthase complex.</title>
        <authorList>
            <person name="Diender M."/>
            <person name="Stouten G.R."/>
            <person name="Petersen J.F."/>
            <person name="Nielsen P.H."/>
            <person name="Dueholm M.S."/>
            <person name="Pronk J.T."/>
            <person name="Van Loosdrecht M.C.M."/>
        </authorList>
    </citation>
    <scope>NUCLEOTIDE SEQUENCE [LARGE SCALE GENOMIC DNA]</scope>
    <source>
        <strain evidence="2">GalUA</strain>
    </source>
</reference>
<feature type="domain" description="Calcineurin-like phosphoesterase" evidence="1">
    <location>
        <begin position="2"/>
        <end position="121"/>
    </location>
</feature>
<gene>
    <name evidence="2" type="ORF">F7O84_07875</name>
</gene>
<comment type="caution">
    <text evidence="2">The sequence shown here is derived from an EMBL/GenBank/DDBJ whole genome shotgun (WGS) entry which is preliminary data.</text>
</comment>
<dbReference type="EMBL" id="WAGX01000005">
    <property type="protein sequence ID" value="KAB1437518.1"/>
    <property type="molecule type" value="Genomic_DNA"/>
</dbReference>
<evidence type="ECO:0000259" key="1">
    <source>
        <dbReference type="Pfam" id="PF00149"/>
    </source>
</evidence>
<evidence type="ECO:0000313" key="2">
    <source>
        <dbReference type="EMBL" id="KAB1437518.1"/>
    </source>
</evidence>
<protein>
    <submittedName>
        <fullName evidence="2">Hydrolase</fullName>
    </submittedName>
</protein>
<dbReference type="Proteomes" id="UP000461768">
    <property type="component" value="Unassembled WGS sequence"/>
</dbReference>
<dbReference type="OrthoDB" id="5380073at2"/>
<dbReference type="Gene3D" id="3.60.21.10">
    <property type="match status" value="1"/>
</dbReference>